<feature type="compositionally biased region" description="Low complexity" evidence="1">
    <location>
        <begin position="266"/>
        <end position="293"/>
    </location>
</feature>
<name>A0A956M2G9_UNCEI</name>
<protein>
    <submittedName>
        <fullName evidence="2">Tetratricopeptide repeat protein</fullName>
    </submittedName>
</protein>
<dbReference type="Pfam" id="PF13174">
    <property type="entry name" value="TPR_6"/>
    <property type="match status" value="1"/>
</dbReference>
<dbReference type="AlphaFoldDB" id="A0A956M2G9"/>
<dbReference type="InterPro" id="IPR011990">
    <property type="entry name" value="TPR-like_helical_dom_sf"/>
</dbReference>
<accession>A0A956M2G9</accession>
<feature type="region of interest" description="Disordered" evidence="1">
    <location>
        <begin position="186"/>
        <end position="293"/>
    </location>
</feature>
<comment type="caution">
    <text evidence="2">The sequence shown here is derived from an EMBL/GenBank/DDBJ whole genome shotgun (WGS) entry which is preliminary data.</text>
</comment>
<reference evidence="2" key="1">
    <citation type="submission" date="2020-04" db="EMBL/GenBank/DDBJ databases">
        <authorList>
            <person name="Zhang T."/>
        </authorList>
    </citation>
    <scope>NUCLEOTIDE SEQUENCE</scope>
    <source>
        <strain evidence="2">HKST-UBA01</strain>
    </source>
</reference>
<dbReference type="InterPro" id="IPR019734">
    <property type="entry name" value="TPR_rpt"/>
</dbReference>
<evidence type="ECO:0000313" key="2">
    <source>
        <dbReference type="EMBL" id="MCA9729961.1"/>
    </source>
</evidence>
<reference evidence="2" key="2">
    <citation type="journal article" date="2021" name="Microbiome">
        <title>Successional dynamics and alternative stable states in a saline activated sludge microbial community over 9 years.</title>
        <authorList>
            <person name="Wang Y."/>
            <person name="Ye J."/>
            <person name="Ju F."/>
            <person name="Liu L."/>
            <person name="Boyd J.A."/>
            <person name="Deng Y."/>
            <person name="Parks D.H."/>
            <person name="Jiang X."/>
            <person name="Yin X."/>
            <person name="Woodcroft B.J."/>
            <person name="Tyson G.W."/>
            <person name="Hugenholtz P."/>
            <person name="Polz M.F."/>
            <person name="Zhang T."/>
        </authorList>
    </citation>
    <scope>NUCLEOTIDE SEQUENCE</scope>
    <source>
        <strain evidence="2">HKST-UBA01</strain>
    </source>
</reference>
<feature type="non-terminal residue" evidence="2">
    <location>
        <position position="1"/>
    </location>
</feature>
<dbReference type="Proteomes" id="UP000697710">
    <property type="component" value="Unassembled WGS sequence"/>
</dbReference>
<feature type="compositionally biased region" description="Basic and acidic residues" evidence="1">
    <location>
        <begin position="226"/>
        <end position="236"/>
    </location>
</feature>
<evidence type="ECO:0000256" key="1">
    <source>
        <dbReference type="SAM" id="MobiDB-lite"/>
    </source>
</evidence>
<organism evidence="2 3">
    <name type="scientific">Eiseniibacteriota bacterium</name>
    <dbReference type="NCBI Taxonomy" id="2212470"/>
    <lineage>
        <taxon>Bacteria</taxon>
        <taxon>Candidatus Eiseniibacteriota</taxon>
    </lineage>
</organism>
<dbReference type="EMBL" id="JAGQHR010000919">
    <property type="protein sequence ID" value="MCA9729961.1"/>
    <property type="molecule type" value="Genomic_DNA"/>
</dbReference>
<feature type="compositionally biased region" description="Basic and acidic residues" evidence="1">
    <location>
        <begin position="190"/>
        <end position="213"/>
    </location>
</feature>
<evidence type="ECO:0000313" key="3">
    <source>
        <dbReference type="Proteomes" id="UP000697710"/>
    </source>
</evidence>
<feature type="compositionally biased region" description="Polar residues" evidence="1">
    <location>
        <begin position="242"/>
        <end position="251"/>
    </location>
</feature>
<gene>
    <name evidence="2" type="ORF">KC729_19915</name>
</gene>
<proteinExistence type="predicted"/>
<sequence length="293" mass="30980">ISLSGQAQDTGDSGSEKAAEAALKIAELQYFSQNEVATALGQYQKVIDQFPETKMAARADYAIGWIQLHDEEVPPDTAFARLRGVVRRHPESTQARAAIDLIQGAGGDTTGLRALLVDVVPDTVAVEVDADSLGAMADSSAFGDSLGLPDRMRTLRRRFSPEGEGELTAGDSTKVVVLDGDSLRVPVGRPSRELDPRRDALRRMRSRAVDDSARATGPDSLLQIRPRRDLPGRRPTPDAVSDSISSATPSDPNAVALPEASPDSRPSQAPSDSTATATPSDSTATSSPLEGNP</sequence>
<dbReference type="Gene3D" id="1.25.40.10">
    <property type="entry name" value="Tetratricopeptide repeat domain"/>
    <property type="match status" value="1"/>
</dbReference>